<name>A0A1X2HM16_SYNRA</name>
<evidence type="ECO:0000313" key="3">
    <source>
        <dbReference type="Proteomes" id="UP000242180"/>
    </source>
</evidence>
<reference evidence="2 3" key="1">
    <citation type="submission" date="2016-07" db="EMBL/GenBank/DDBJ databases">
        <title>Pervasive Adenine N6-methylation of Active Genes in Fungi.</title>
        <authorList>
            <consortium name="DOE Joint Genome Institute"/>
            <person name="Mondo S.J."/>
            <person name="Dannebaum R.O."/>
            <person name="Kuo R.C."/>
            <person name="Labutti K."/>
            <person name="Haridas S."/>
            <person name="Kuo A."/>
            <person name="Salamov A."/>
            <person name="Ahrendt S.R."/>
            <person name="Lipzen A."/>
            <person name="Sullivan W."/>
            <person name="Andreopoulos W.B."/>
            <person name="Clum A."/>
            <person name="Lindquist E."/>
            <person name="Daum C."/>
            <person name="Ramamoorthy G.K."/>
            <person name="Gryganskyi A."/>
            <person name="Culley D."/>
            <person name="Magnuson J.K."/>
            <person name="James T.Y."/>
            <person name="O'Malley M.A."/>
            <person name="Stajich J.E."/>
            <person name="Spatafora J.W."/>
            <person name="Visel A."/>
            <person name="Grigoriev I.V."/>
        </authorList>
    </citation>
    <scope>NUCLEOTIDE SEQUENCE [LARGE SCALE GENOMIC DNA]</scope>
    <source>
        <strain evidence="2 3">NRRL 2496</strain>
    </source>
</reference>
<organism evidence="2 3">
    <name type="scientific">Syncephalastrum racemosum</name>
    <name type="common">Filamentous fungus</name>
    <dbReference type="NCBI Taxonomy" id="13706"/>
    <lineage>
        <taxon>Eukaryota</taxon>
        <taxon>Fungi</taxon>
        <taxon>Fungi incertae sedis</taxon>
        <taxon>Mucoromycota</taxon>
        <taxon>Mucoromycotina</taxon>
        <taxon>Mucoromycetes</taxon>
        <taxon>Mucorales</taxon>
        <taxon>Syncephalastraceae</taxon>
        <taxon>Syncephalastrum</taxon>
    </lineage>
</organism>
<feature type="transmembrane region" description="Helical" evidence="1">
    <location>
        <begin position="50"/>
        <end position="72"/>
    </location>
</feature>
<accession>A0A1X2HM16</accession>
<protein>
    <submittedName>
        <fullName evidence="2">Uncharacterized protein</fullName>
    </submittedName>
</protein>
<dbReference type="InParanoid" id="A0A1X2HM16"/>
<proteinExistence type="predicted"/>
<sequence>MMRTGLAMHICYLQLFIVASARVVSGILVERYHARHGGSRSSDGSRSYSGIRIIPRCVLSYHSLLLLLLLGLHSLARGEHLVGASKRLFGGLQKFLILETLLALEKPPKIGHALAQGVKLLLDLLCLSLLLRALLLLMLLRARRGRVMVAAVVMVVMWHKRRMGMFVDECHVRNALAEINNDGQRTCTVVAICCFGMVCSLSRLGSVCTLRAIIAQRGESLRGLDRPSLVF</sequence>
<keyword evidence="1" id="KW-0472">Membrane</keyword>
<evidence type="ECO:0000256" key="1">
    <source>
        <dbReference type="SAM" id="Phobius"/>
    </source>
</evidence>
<dbReference type="AlphaFoldDB" id="A0A1X2HM16"/>
<comment type="caution">
    <text evidence="2">The sequence shown here is derived from an EMBL/GenBank/DDBJ whole genome shotgun (WGS) entry which is preliminary data.</text>
</comment>
<keyword evidence="3" id="KW-1185">Reference proteome</keyword>
<gene>
    <name evidence="2" type="ORF">BCR43DRAFT_141682</name>
</gene>
<keyword evidence="1" id="KW-0812">Transmembrane</keyword>
<keyword evidence="1" id="KW-1133">Transmembrane helix</keyword>
<dbReference type="EMBL" id="MCGN01000002">
    <property type="protein sequence ID" value="ORZ00443.1"/>
    <property type="molecule type" value="Genomic_DNA"/>
</dbReference>
<evidence type="ECO:0000313" key="2">
    <source>
        <dbReference type="EMBL" id="ORZ00443.1"/>
    </source>
</evidence>
<feature type="transmembrane region" description="Helical" evidence="1">
    <location>
        <begin position="120"/>
        <end position="140"/>
    </location>
</feature>
<dbReference type="Proteomes" id="UP000242180">
    <property type="component" value="Unassembled WGS sequence"/>
</dbReference>
<feature type="transmembrane region" description="Helical" evidence="1">
    <location>
        <begin position="6"/>
        <end position="29"/>
    </location>
</feature>